<evidence type="ECO:0000259" key="2">
    <source>
        <dbReference type="Pfam" id="PF03432"/>
    </source>
</evidence>
<dbReference type="Proteomes" id="UP000293331">
    <property type="component" value="Unassembled WGS sequence"/>
</dbReference>
<feature type="domain" description="MobA/VirD2-like nuclease" evidence="2">
    <location>
        <begin position="17"/>
        <end position="145"/>
    </location>
</feature>
<sequence>MTADQVKGKGFRGALNYNLEKVNKGVAKWLDTSFAQHYERTIMDEVKMIRVLRPNLAKYFYHTSVNFPPHENLKDEQMVTIAKDYLEAMGFNQHQYAIFRHFDADHPHMHILVNRIGYDGTVLSDSNDYQRSEQILRKLEKHYGLTEVISSRQAKERAMTKNELEMMKRTDEPSVKMKLQVTIKNILNQKPTAEQFVTHLEAQGINVLFNQASTGFVSGVSYGYDGMQFKGAHLGNAYKWQAVKNAINYEQERDRTTIYQANIRTRANQPERTGESTGATKRAIADTKVTAGNRNDVQQGAGKLQDQIGKANRNNSKAAQSVGEHGGKPILSNKKYSGERGADLSIQQSGRQQMGNSAIRGGNLIGGLLGVNNNANNMDQNALNQFERSRKKKRGQSLK</sequence>
<organism evidence="3 4">
    <name type="scientific">Mucilaginibacter terrigena</name>
    <dbReference type="NCBI Taxonomy" id="2492395"/>
    <lineage>
        <taxon>Bacteria</taxon>
        <taxon>Pseudomonadati</taxon>
        <taxon>Bacteroidota</taxon>
        <taxon>Sphingobacteriia</taxon>
        <taxon>Sphingobacteriales</taxon>
        <taxon>Sphingobacteriaceae</taxon>
        <taxon>Mucilaginibacter</taxon>
    </lineage>
</organism>
<dbReference type="RefSeq" id="WP_129875612.1">
    <property type="nucleotide sequence ID" value="NZ_SEWG01000002.1"/>
</dbReference>
<protein>
    <submittedName>
        <fullName evidence="3">Relaxase/mobilization nuclease</fullName>
    </submittedName>
</protein>
<evidence type="ECO:0000313" key="3">
    <source>
        <dbReference type="EMBL" id="RYU91353.1"/>
    </source>
</evidence>
<proteinExistence type="predicted"/>
<evidence type="ECO:0000313" key="4">
    <source>
        <dbReference type="Proteomes" id="UP000293331"/>
    </source>
</evidence>
<comment type="caution">
    <text evidence="3">The sequence shown here is derived from an EMBL/GenBank/DDBJ whole genome shotgun (WGS) entry which is preliminary data.</text>
</comment>
<dbReference type="OrthoDB" id="1525197at2"/>
<accession>A0A4Q5LPP0</accession>
<feature type="region of interest" description="Disordered" evidence="1">
    <location>
        <begin position="267"/>
        <end position="341"/>
    </location>
</feature>
<gene>
    <name evidence="3" type="ORF">EWM62_05275</name>
</gene>
<dbReference type="Pfam" id="PF03432">
    <property type="entry name" value="Relaxase"/>
    <property type="match status" value="1"/>
</dbReference>
<dbReference type="AlphaFoldDB" id="A0A4Q5LPP0"/>
<feature type="compositionally biased region" description="Polar residues" evidence="1">
    <location>
        <begin position="267"/>
        <end position="279"/>
    </location>
</feature>
<dbReference type="InterPro" id="IPR005094">
    <property type="entry name" value="Endonuclease_MobA/VirD2"/>
</dbReference>
<name>A0A4Q5LPP0_9SPHI</name>
<dbReference type="EMBL" id="SEWG01000002">
    <property type="protein sequence ID" value="RYU91353.1"/>
    <property type="molecule type" value="Genomic_DNA"/>
</dbReference>
<evidence type="ECO:0000256" key="1">
    <source>
        <dbReference type="SAM" id="MobiDB-lite"/>
    </source>
</evidence>
<reference evidence="3 4" key="1">
    <citation type="submission" date="2019-02" db="EMBL/GenBank/DDBJ databases">
        <title>Bacterial novel species Mucilaginibacter sp. 17JY9-4 isolated from soil.</title>
        <authorList>
            <person name="Jung H.-Y."/>
        </authorList>
    </citation>
    <scope>NUCLEOTIDE SEQUENCE [LARGE SCALE GENOMIC DNA]</scope>
    <source>
        <strain evidence="3 4">17JY9-4</strain>
    </source>
</reference>
<keyword evidence="4" id="KW-1185">Reference proteome</keyword>